<proteinExistence type="predicted"/>
<gene>
    <name evidence="1" type="ORF">E1202_04485</name>
</gene>
<name>A0A4R5C549_9PSEU</name>
<protein>
    <recommendedName>
        <fullName evidence="3">SseB protein N-terminal domain-containing protein</fullName>
    </recommendedName>
</protein>
<dbReference type="InterPro" id="IPR049975">
    <property type="entry name" value="SAV_915-like_dom"/>
</dbReference>
<dbReference type="AlphaFoldDB" id="A0A4R5C549"/>
<organism evidence="1 2">
    <name type="scientific">Saccharopolyspora karakumensis</name>
    <dbReference type="NCBI Taxonomy" id="2530386"/>
    <lineage>
        <taxon>Bacteria</taxon>
        <taxon>Bacillati</taxon>
        <taxon>Actinomycetota</taxon>
        <taxon>Actinomycetes</taxon>
        <taxon>Pseudonocardiales</taxon>
        <taxon>Pseudonocardiaceae</taxon>
        <taxon>Saccharopolyspora</taxon>
    </lineage>
</organism>
<keyword evidence="2" id="KW-1185">Reference proteome</keyword>
<sequence>MTYGDAHVFRQHENAAPSVIGAEHVAPLDGGDQLPDQVFLPAERITDPNQPVTLELRVLSGGTTAMLAYTSLEALVAGCGEGQPWIAVEGNAVEDLQQRSEADAVLWDAAVPLEQRRGQGER</sequence>
<evidence type="ECO:0000313" key="2">
    <source>
        <dbReference type="Proteomes" id="UP000294723"/>
    </source>
</evidence>
<dbReference type="Proteomes" id="UP000294723">
    <property type="component" value="Unassembled WGS sequence"/>
</dbReference>
<reference evidence="1 2" key="1">
    <citation type="submission" date="2019-03" db="EMBL/GenBank/DDBJ databases">
        <title>Draft genome sequences of novel Actinobacteria.</title>
        <authorList>
            <person name="Sahin N."/>
            <person name="Ay H."/>
            <person name="Saygin H."/>
        </authorList>
    </citation>
    <scope>NUCLEOTIDE SEQUENCE [LARGE SCALE GENOMIC DNA]</scope>
    <source>
        <strain evidence="1 2">5K548</strain>
    </source>
</reference>
<evidence type="ECO:0000313" key="1">
    <source>
        <dbReference type="EMBL" id="TDD91992.1"/>
    </source>
</evidence>
<comment type="caution">
    <text evidence="1">The sequence shown here is derived from an EMBL/GenBank/DDBJ whole genome shotgun (WGS) entry which is preliminary data.</text>
</comment>
<evidence type="ECO:0008006" key="3">
    <source>
        <dbReference type="Google" id="ProtNLM"/>
    </source>
</evidence>
<accession>A0A4R5C549</accession>
<dbReference type="EMBL" id="SMLA01000004">
    <property type="protein sequence ID" value="TDD91992.1"/>
    <property type="molecule type" value="Genomic_DNA"/>
</dbReference>
<dbReference type="RefSeq" id="WP_132681267.1">
    <property type="nucleotide sequence ID" value="NZ_SMLA01000004.1"/>
</dbReference>
<dbReference type="NCBIfam" id="NF042914">
    <property type="entry name" value="SAV915_dom"/>
    <property type="match status" value="1"/>
</dbReference>